<keyword evidence="4" id="KW-1015">Disulfide bond</keyword>
<dbReference type="Gene3D" id="2.10.25.10">
    <property type="entry name" value="Laminin"/>
    <property type="match status" value="2"/>
</dbReference>
<keyword evidence="3" id="KW-0677">Repeat</keyword>
<evidence type="ECO:0000256" key="7">
    <source>
        <dbReference type="SAM" id="SignalP"/>
    </source>
</evidence>
<dbReference type="InterPro" id="IPR018097">
    <property type="entry name" value="EGF_Ca-bd_CS"/>
</dbReference>
<feature type="compositionally biased region" description="Basic residues" evidence="6">
    <location>
        <begin position="224"/>
        <end position="238"/>
    </location>
</feature>
<evidence type="ECO:0000256" key="5">
    <source>
        <dbReference type="PROSITE-ProRule" id="PRU00076"/>
    </source>
</evidence>
<keyword evidence="11" id="KW-1185">Reference proteome</keyword>
<dbReference type="InterPro" id="IPR016187">
    <property type="entry name" value="CTDL_fold"/>
</dbReference>
<dbReference type="SUPFAM" id="SSF56436">
    <property type="entry name" value="C-type lectin-like"/>
    <property type="match status" value="1"/>
</dbReference>
<dbReference type="Gene3D" id="3.10.100.10">
    <property type="entry name" value="Mannose-Binding Protein A, subunit A"/>
    <property type="match status" value="1"/>
</dbReference>
<keyword evidence="1 5" id="KW-0245">EGF-like domain</keyword>
<evidence type="ECO:0000313" key="10">
    <source>
        <dbReference type="EMBL" id="CAH1249488.1"/>
    </source>
</evidence>
<dbReference type="InterPro" id="IPR000742">
    <property type="entry name" value="EGF"/>
</dbReference>
<accession>A0A8K0EFY8</accession>
<dbReference type="InterPro" id="IPR000152">
    <property type="entry name" value="EGF-type_Asp/Asn_hydroxyl_site"/>
</dbReference>
<organism evidence="10 11">
    <name type="scientific">Branchiostoma lanceolatum</name>
    <name type="common">Common lancelet</name>
    <name type="synonym">Amphioxus lanceolatum</name>
    <dbReference type="NCBI Taxonomy" id="7740"/>
    <lineage>
        <taxon>Eukaryota</taxon>
        <taxon>Metazoa</taxon>
        <taxon>Chordata</taxon>
        <taxon>Cephalochordata</taxon>
        <taxon>Leptocardii</taxon>
        <taxon>Amphioxiformes</taxon>
        <taxon>Branchiostomatidae</taxon>
        <taxon>Branchiostoma</taxon>
    </lineage>
</organism>
<reference evidence="10" key="1">
    <citation type="submission" date="2022-01" db="EMBL/GenBank/DDBJ databases">
        <authorList>
            <person name="Braso-Vives M."/>
        </authorList>
    </citation>
    <scope>NUCLEOTIDE SEQUENCE</scope>
</reference>
<feature type="domain" description="EGF-like" evidence="8">
    <location>
        <begin position="175"/>
        <end position="215"/>
    </location>
</feature>
<feature type="domain" description="C-type lectin" evidence="9">
    <location>
        <begin position="51"/>
        <end position="173"/>
    </location>
</feature>
<feature type="region of interest" description="Disordered" evidence="6">
    <location>
        <begin position="286"/>
        <end position="374"/>
    </location>
</feature>
<dbReference type="AlphaFoldDB" id="A0A8K0EFY8"/>
<dbReference type="PANTHER" id="PTHR22803">
    <property type="entry name" value="MANNOSE, PHOSPHOLIPASE, LECTIN RECEPTOR RELATED"/>
    <property type="match status" value="1"/>
</dbReference>
<keyword evidence="2 7" id="KW-0732">Signal</keyword>
<dbReference type="CDD" id="cd00037">
    <property type="entry name" value="CLECT"/>
    <property type="match status" value="1"/>
</dbReference>
<dbReference type="InterPro" id="IPR001304">
    <property type="entry name" value="C-type_lectin-like"/>
</dbReference>
<feature type="signal peptide" evidence="7">
    <location>
        <begin position="1"/>
        <end position="26"/>
    </location>
</feature>
<evidence type="ECO:0000259" key="9">
    <source>
        <dbReference type="PROSITE" id="PS50041"/>
    </source>
</evidence>
<dbReference type="Pfam" id="PF12947">
    <property type="entry name" value="EGF_3"/>
    <property type="match status" value="2"/>
</dbReference>
<dbReference type="SMART" id="SM00181">
    <property type="entry name" value="EGF"/>
    <property type="match status" value="2"/>
</dbReference>
<dbReference type="SMART" id="SM00179">
    <property type="entry name" value="EGF_CA"/>
    <property type="match status" value="2"/>
</dbReference>
<dbReference type="Pfam" id="PF00059">
    <property type="entry name" value="Lectin_C"/>
    <property type="match status" value="1"/>
</dbReference>
<feature type="chain" id="PRO_5035462010" evidence="7">
    <location>
        <begin position="27"/>
        <end position="374"/>
    </location>
</feature>
<dbReference type="Proteomes" id="UP000838412">
    <property type="component" value="Chromosome 17"/>
</dbReference>
<dbReference type="InterPro" id="IPR001881">
    <property type="entry name" value="EGF-like_Ca-bd_dom"/>
</dbReference>
<dbReference type="SMART" id="SM00034">
    <property type="entry name" value="CLECT"/>
    <property type="match status" value="1"/>
</dbReference>
<dbReference type="GO" id="GO:0005509">
    <property type="term" value="F:calcium ion binding"/>
    <property type="evidence" value="ECO:0007669"/>
    <property type="project" value="InterPro"/>
</dbReference>
<dbReference type="PROSITE" id="PS50041">
    <property type="entry name" value="C_TYPE_LECTIN_2"/>
    <property type="match status" value="1"/>
</dbReference>
<dbReference type="FunFam" id="2.10.25.10:FF:000038">
    <property type="entry name" value="Fibrillin 2"/>
    <property type="match status" value="2"/>
</dbReference>
<proteinExistence type="predicted"/>
<protein>
    <submittedName>
        <fullName evidence="10">CLEC10A protein</fullName>
    </submittedName>
</protein>
<dbReference type="InterPro" id="IPR018378">
    <property type="entry name" value="C-type_lectin_CS"/>
</dbReference>
<evidence type="ECO:0000256" key="4">
    <source>
        <dbReference type="ARBA" id="ARBA00023157"/>
    </source>
</evidence>
<dbReference type="PROSITE" id="PS50026">
    <property type="entry name" value="EGF_3"/>
    <property type="match status" value="2"/>
</dbReference>
<dbReference type="InterPro" id="IPR050111">
    <property type="entry name" value="C-type_lectin/snaclec_domain"/>
</dbReference>
<sequence>MSALRLCVRKGALLVTTLCLLQTGWSAHWSDKDKTPVRKELCPEDGGWIQGGGSCYRFVQTPTQWIMAEYLCREYFHKEARPVTITSQDENEFVWKLVGDRDAWIGLQDISHPDRDVGVWQWSDGTNITRKMYKNWYPGAPNGGGESCAMFWEGGAGTWEDEECREEYPFICEMDIDECARGLHKCSPKAICQNTDNGYECECAIGYEGDGFTCEKLKPGQQSKQKKPKEKKPKKPKRSYKDLDKCVKGLNKCAPQAICENVGDSYRCTCAMGYVGDGYTCQRDTPELREQRRKQKAEEQAKAEQAKAEQAKAEQPKEEQPKEEQPKEEQPKEEQPMKKQPKEEQPMEKQPMEEQPKEEMASEKNAEEVNKDEL</sequence>
<dbReference type="InterPro" id="IPR016186">
    <property type="entry name" value="C-type_lectin-like/link_sf"/>
</dbReference>
<evidence type="ECO:0000259" key="8">
    <source>
        <dbReference type="PROSITE" id="PS50026"/>
    </source>
</evidence>
<dbReference type="PROSITE" id="PS00010">
    <property type="entry name" value="ASX_HYDROXYL"/>
    <property type="match status" value="2"/>
</dbReference>
<name>A0A8K0EFY8_BRALA</name>
<dbReference type="PROSITE" id="PS01186">
    <property type="entry name" value="EGF_2"/>
    <property type="match status" value="2"/>
</dbReference>
<evidence type="ECO:0000313" key="11">
    <source>
        <dbReference type="Proteomes" id="UP000838412"/>
    </source>
</evidence>
<evidence type="ECO:0000256" key="3">
    <source>
        <dbReference type="ARBA" id="ARBA00022737"/>
    </source>
</evidence>
<dbReference type="PROSITE" id="PS00615">
    <property type="entry name" value="C_TYPE_LECTIN_1"/>
    <property type="match status" value="1"/>
</dbReference>
<feature type="domain" description="EGF-like" evidence="8">
    <location>
        <begin position="242"/>
        <end position="282"/>
    </location>
</feature>
<dbReference type="SUPFAM" id="SSF57196">
    <property type="entry name" value="EGF/Laminin"/>
    <property type="match status" value="2"/>
</dbReference>
<dbReference type="CDD" id="cd00054">
    <property type="entry name" value="EGF_CA"/>
    <property type="match status" value="2"/>
</dbReference>
<comment type="caution">
    <text evidence="5">Lacks conserved residue(s) required for the propagation of feature annotation.</text>
</comment>
<dbReference type="PROSITE" id="PS01187">
    <property type="entry name" value="EGF_CA"/>
    <property type="match status" value="1"/>
</dbReference>
<dbReference type="InterPro" id="IPR024731">
    <property type="entry name" value="NELL2-like_EGF"/>
</dbReference>
<evidence type="ECO:0000256" key="2">
    <source>
        <dbReference type="ARBA" id="ARBA00022729"/>
    </source>
</evidence>
<feature type="region of interest" description="Disordered" evidence="6">
    <location>
        <begin position="218"/>
        <end position="240"/>
    </location>
</feature>
<evidence type="ECO:0000256" key="6">
    <source>
        <dbReference type="SAM" id="MobiDB-lite"/>
    </source>
</evidence>
<evidence type="ECO:0000256" key="1">
    <source>
        <dbReference type="ARBA" id="ARBA00022536"/>
    </source>
</evidence>
<dbReference type="EMBL" id="OV696702">
    <property type="protein sequence ID" value="CAH1249488.1"/>
    <property type="molecule type" value="Genomic_DNA"/>
</dbReference>
<gene>
    <name evidence="10" type="primary">CLEC10A</name>
    <name evidence="10" type="ORF">BLAG_LOCUS10568</name>
</gene>
<dbReference type="OrthoDB" id="418245at2759"/>